<comment type="subcellular location">
    <subcellularLocation>
        <location evidence="2">Cytoplasm</location>
        <location evidence="2">Nucleoid</location>
    </subcellularLocation>
</comment>
<dbReference type="InterPro" id="IPR004401">
    <property type="entry name" value="YbaB/EbfC"/>
</dbReference>
<feature type="coiled-coil region" evidence="3">
    <location>
        <begin position="4"/>
        <end position="31"/>
    </location>
</feature>
<dbReference type="PANTHER" id="PTHR33449">
    <property type="entry name" value="NUCLEOID-ASSOCIATED PROTEIN YBAB"/>
    <property type="match status" value="1"/>
</dbReference>
<dbReference type="Gene3D" id="3.30.1310.10">
    <property type="entry name" value="Nucleoid-associated protein YbaB-like domain"/>
    <property type="match status" value="1"/>
</dbReference>
<dbReference type="GO" id="GO:0043590">
    <property type="term" value="C:bacterial nucleoid"/>
    <property type="evidence" value="ECO:0007669"/>
    <property type="project" value="UniProtKB-UniRule"/>
</dbReference>
<reference evidence="4" key="1">
    <citation type="submission" date="2020-04" db="EMBL/GenBank/DDBJ databases">
        <authorList>
            <person name="Zhang T."/>
        </authorList>
    </citation>
    <scope>NUCLEOTIDE SEQUENCE</scope>
    <source>
        <strain evidence="4">HKST-UBA02</strain>
    </source>
</reference>
<comment type="function">
    <text evidence="2">Binds to DNA and alters its conformation. May be involved in regulation of gene expression, nucleoid organization and DNA protection.</text>
</comment>
<dbReference type="Proteomes" id="UP000739538">
    <property type="component" value="Unassembled WGS sequence"/>
</dbReference>
<dbReference type="HAMAP" id="MF_00274">
    <property type="entry name" value="DNA_YbaB_EbfC"/>
    <property type="match status" value="1"/>
</dbReference>
<keyword evidence="3" id="KW-0175">Coiled coil</keyword>
<comment type="similarity">
    <text evidence="2">Belongs to the YbaB/EbfC family.</text>
</comment>
<reference evidence="4" key="2">
    <citation type="journal article" date="2021" name="Microbiome">
        <title>Successional dynamics and alternative stable states in a saline activated sludge microbial community over 9 years.</title>
        <authorList>
            <person name="Wang Y."/>
            <person name="Ye J."/>
            <person name="Ju F."/>
            <person name="Liu L."/>
            <person name="Boyd J.A."/>
            <person name="Deng Y."/>
            <person name="Parks D.H."/>
            <person name="Jiang X."/>
            <person name="Yin X."/>
            <person name="Woodcroft B.J."/>
            <person name="Tyson G.W."/>
            <person name="Hugenholtz P."/>
            <person name="Polz M.F."/>
            <person name="Zhang T."/>
        </authorList>
    </citation>
    <scope>NUCLEOTIDE SEQUENCE</scope>
    <source>
        <strain evidence="4">HKST-UBA02</strain>
    </source>
</reference>
<dbReference type="GO" id="GO:0005829">
    <property type="term" value="C:cytosol"/>
    <property type="evidence" value="ECO:0007669"/>
    <property type="project" value="TreeGrafter"/>
</dbReference>
<dbReference type="SUPFAM" id="SSF82607">
    <property type="entry name" value="YbaB-like"/>
    <property type="match status" value="1"/>
</dbReference>
<dbReference type="PIRSF" id="PIRSF004555">
    <property type="entry name" value="UCP004555"/>
    <property type="match status" value="1"/>
</dbReference>
<gene>
    <name evidence="4" type="ORF">KDA27_18390</name>
</gene>
<organism evidence="4 5">
    <name type="scientific">Eiseniibacteriota bacterium</name>
    <dbReference type="NCBI Taxonomy" id="2212470"/>
    <lineage>
        <taxon>Bacteria</taxon>
        <taxon>Candidatus Eiseniibacteriota</taxon>
    </lineage>
</organism>
<dbReference type="PANTHER" id="PTHR33449:SF1">
    <property type="entry name" value="NUCLEOID-ASSOCIATED PROTEIN YBAB"/>
    <property type="match status" value="1"/>
</dbReference>
<dbReference type="InterPro" id="IPR036894">
    <property type="entry name" value="YbaB-like_sf"/>
</dbReference>
<evidence type="ECO:0000256" key="1">
    <source>
        <dbReference type="ARBA" id="ARBA00023125"/>
    </source>
</evidence>
<evidence type="ECO:0000313" key="5">
    <source>
        <dbReference type="Proteomes" id="UP000739538"/>
    </source>
</evidence>
<sequence length="102" mass="11173">MDQMKKLMKQAQKMQAQMADLQAKLEEDTMEGTSGGGMVTAVVNGRHELLSLKIKPEAVDPDDVEMLEDLIQTAINEANRRVAEHLQSEMSKVTGGMGLPGF</sequence>
<dbReference type="NCBIfam" id="TIGR00103">
    <property type="entry name" value="DNA_YbaB_EbfC"/>
    <property type="match status" value="1"/>
</dbReference>
<keyword evidence="2" id="KW-0963">Cytoplasm</keyword>
<evidence type="ECO:0000256" key="2">
    <source>
        <dbReference type="HAMAP-Rule" id="MF_00274"/>
    </source>
</evidence>
<dbReference type="GO" id="GO:0003677">
    <property type="term" value="F:DNA binding"/>
    <property type="evidence" value="ECO:0007669"/>
    <property type="project" value="UniProtKB-UniRule"/>
</dbReference>
<dbReference type="Pfam" id="PF02575">
    <property type="entry name" value="YbaB_DNA_bd"/>
    <property type="match status" value="1"/>
</dbReference>
<evidence type="ECO:0000313" key="4">
    <source>
        <dbReference type="EMBL" id="MCA9757776.1"/>
    </source>
</evidence>
<comment type="subunit">
    <text evidence="2">Homodimer.</text>
</comment>
<dbReference type="EMBL" id="JAGQHS010000119">
    <property type="protein sequence ID" value="MCA9757776.1"/>
    <property type="molecule type" value="Genomic_DNA"/>
</dbReference>
<protein>
    <recommendedName>
        <fullName evidence="2">Nucleoid-associated protein KDA27_18390</fullName>
    </recommendedName>
</protein>
<comment type="caution">
    <text evidence="4">The sequence shown here is derived from an EMBL/GenBank/DDBJ whole genome shotgun (WGS) entry which is preliminary data.</text>
</comment>
<accession>A0A956SES3</accession>
<evidence type="ECO:0000256" key="3">
    <source>
        <dbReference type="SAM" id="Coils"/>
    </source>
</evidence>
<name>A0A956SES3_UNCEI</name>
<dbReference type="AlphaFoldDB" id="A0A956SES3"/>
<proteinExistence type="inferred from homology"/>
<keyword evidence="1 2" id="KW-0238">DNA-binding</keyword>